<dbReference type="Proteomes" id="UP000001975">
    <property type="component" value="Chromosome"/>
</dbReference>
<gene>
    <name evidence="2" type="ordered locus">HQ_1211A</name>
</gene>
<dbReference type="KEGG" id="hwa:HQ_1211A"/>
<sequence>MQLLIAVGNGRAERVKLSCLYYNGMNIQYRLLLITLLLLTVVTGVAVAQFGGGGGGGGGSNLITIIENIIQFLQSITDIFSA</sequence>
<proteinExistence type="predicted"/>
<feature type="transmembrane region" description="Helical" evidence="1">
    <location>
        <begin position="31"/>
        <end position="52"/>
    </location>
</feature>
<accession>Q18KV2</accession>
<name>Q18KV2_HALWD</name>
<reference evidence="2 3" key="1">
    <citation type="journal article" date="2006" name="BMC Genomics">
        <title>The genome of the square archaeon Haloquadratum walsbyi: life at the limits of water activity.</title>
        <authorList>
            <person name="Bolhuis H.H."/>
            <person name="Palm P.P."/>
            <person name="Wende A.W."/>
            <person name="Falb M.M."/>
            <person name="Rampp M.M."/>
            <person name="Rodriguez-Valera F.F."/>
            <person name="Pfeiffer F.F."/>
            <person name="Oesterhelt D.D."/>
        </authorList>
    </citation>
    <scope>NUCLEOTIDE SEQUENCE [LARGE SCALE GENOMIC DNA]</scope>
    <source>
        <strain evidence="3">DSM 16790 / HBSQ001</strain>
    </source>
</reference>
<keyword evidence="3" id="KW-1185">Reference proteome</keyword>
<dbReference type="AlphaFoldDB" id="Q18KV2"/>
<keyword evidence="1" id="KW-0812">Transmembrane</keyword>
<dbReference type="HOGENOM" id="CLU_2550188_0_0_2"/>
<keyword evidence="1" id="KW-0472">Membrane</keyword>
<protein>
    <submittedName>
        <fullName evidence="2">Uncharacterized protein</fullName>
    </submittedName>
</protein>
<evidence type="ECO:0000313" key="3">
    <source>
        <dbReference type="Proteomes" id="UP000001975"/>
    </source>
</evidence>
<evidence type="ECO:0000256" key="1">
    <source>
        <dbReference type="SAM" id="Phobius"/>
    </source>
</evidence>
<dbReference type="STRING" id="362976.HQ_1211A"/>
<evidence type="ECO:0000313" key="2">
    <source>
        <dbReference type="EMBL" id="CAJ51340.1"/>
    </source>
</evidence>
<organism evidence="2 3">
    <name type="scientific">Haloquadratum walsbyi (strain DSM 16790 / HBSQ001)</name>
    <dbReference type="NCBI Taxonomy" id="362976"/>
    <lineage>
        <taxon>Archaea</taxon>
        <taxon>Methanobacteriati</taxon>
        <taxon>Methanobacteriota</taxon>
        <taxon>Stenosarchaea group</taxon>
        <taxon>Halobacteria</taxon>
        <taxon>Halobacteriales</taxon>
        <taxon>Haloferacaceae</taxon>
        <taxon>Haloquadratum</taxon>
    </lineage>
</organism>
<dbReference type="EMBL" id="AM180088">
    <property type="protein sequence ID" value="CAJ51340.1"/>
    <property type="molecule type" value="Genomic_DNA"/>
</dbReference>
<keyword evidence="1" id="KW-1133">Transmembrane helix</keyword>